<keyword evidence="3" id="KW-1185">Reference proteome</keyword>
<feature type="compositionally biased region" description="Polar residues" evidence="1">
    <location>
        <begin position="136"/>
        <end position="149"/>
    </location>
</feature>
<dbReference type="Proteomes" id="UP001603857">
    <property type="component" value="Unassembled WGS sequence"/>
</dbReference>
<protein>
    <submittedName>
        <fullName evidence="2">Uncharacterized protein</fullName>
    </submittedName>
</protein>
<comment type="caution">
    <text evidence="2">The sequence shown here is derived from an EMBL/GenBank/DDBJ whole genome shotgun (WGS) entry which is preliminary data.</text>
</comment>
<reference evidence="2 3" key="1">
    <citation type="submission" date="2024-08" db="EMBL/GenBank/DDBJ databases">
        <title>Insights into the chromosomal genome structure of Flemingia macrophylla.</title>
        <authorList>
            <person name="Ding Y."/>
            <person name="Zhao Y."/>
            <person name="Bi W."/>
            <person name="Wu M."/>
            <person name="Zhao G."/>
            <person name="Gong Y."/>
            <person name="Li W."/>
            <person name="Zhang P."/>
        </authorList>
    </citation>
    <scope>NUCLEOTIDE SEQUENCE [LARGE SCALE GENOMIC DNA]</scope>
    <source>
        <strain evidence="2">DYQJB</strain>
        <tissue evidence="2">Leaf</tissue>
    </source>
</reference>
<dbReference type="AlphaFoldDB" id="A0ABD1L629"/>
<evidence type="ECO:0000313" key="3">
    <source>
        <dbReference type="Proteomes" id="UP001603857"/>
    </source>
</evidence>
<organism evidence="2 3">
    <name type="scientific">Flemingia macrophylla</name>
    <dbReference type="NCBI Taxonomy" id="520843"/>
    <lineage>
        <taxon>Eukaryota</taxon>
        <taxon>Viridiplantae</taxon>
        <taxon>Streptophyta</taxon>
        <taxon>Embryophyta</taxon>
        <taxon>Tracheophyta</taxon>
        <taxon>Spermatophyta</taxon>
        <taxon>Magnoliopsida</taxon>
        <taxon>eudicotyledons</taxon>
        <taxon>Gunneridae</taxon>
        <taxon>Pentapetalae</taxon>
        <taxon>rosids</taxon>
        <taxon>fabids</taxon>
        <taxon>Fabales</taxon>
        <taxon>Fabaceae</taxon>
        <taxon>Papilionoideae</taxon>
        <taxon>50 kb inversion clade</taxon>
        <taxon>NPAAA clade</taxon>
        <taxon>indigoferoid/millettioid clade</taxon>
        <taxon>Phaseoleae</taxon>
        <taxon>Flemingia</taxon>
    </lineage>
</organism>
<accession>A0ABD1L629</accession>
<evidence type="ECO:0000256" key="1">
    <source>
        <dbReference type="SAM" id="MobiDB-lite"/>
    </source>
</evidence>
<dbReference type="EMBL" id="JBGMDY010000011">
    <property type="protein sequence ID" value="KAL2318959.1"/>
    <property type="molecule type" value="Genomic_DNA"/>
</dbReference>
<name>A0ABD1L629_9FABA</name>
<gene>
    <name evidence="2" type="ORF">Fmac_032835</name>
</gene>
<evidence type="ECO:0000313" key="2">
    <source>
        <dbReference type="EMBL" id="KAL2318959.1"/>
    </source>
</evidence>
<feature type="region of interest" description="Disordered" evidence="1">
    <location>
        <begin position="112"/>
        <end position="149"/>
    </location>
</feature>
<feature type="compositionally biased region" description="Polar residues" evidence="1">
    <location>
        <begin position="112"/>
        <end position="125"/>
    </location>
</feature>
<proteinExistence type="predicted"/>
<sequence>MMSLSLKEFMMWVHIHLFETRKLECKQDPIVKLVTQLAANRMLPLWQESAQFSARNDVTVIRGVHDVSTDTFAESRMLEGKLDALVNLVAQLALNQKPSSVARVCGIRSSNDHQTSVYPSWQQSGEVEHPEAYAANTYSRSPQQQRQGT</sequence>